<gene>
    <name evidence="2" type="ORF">Nepgr_033942</name>
</gene>
<accession>A0AAD3Y7B5</accession>
<evidence type="ECO:0000313" key="2">
    <source>
        <dbReference type="EMBL" id="GMH32098.1"/>
    </source>
</evidence>
<comment type="caution">
    <text evidence="2">The sequence shown here is derived from an EMBL/GenBank/DDBJ whole genome shotgun (WGS) entry which is preliminary data.</text>
</comment>
<evidence type="ECO:0000313" key="3">
    <source>
        <dbReference type="Proteomes" id="UP001279734"/>
    </source>
</evidence>
<feature type="compositionally biased region" description="Basic residues" evidence="1">
    <location>
        <begin position="1"/>
        <end position="12"/>
    </location>
</feature>
<dbReference type="EMBL" id="BSYO01000069">
    <property type="protein sequence ID" value="GMH32098.1"/>
    <property type="molecule type" value="Genomic_DNA"/>
</dbReference>
<protein>
    <submittedName>
        <fullName evidence="2">Uncharacterized protein</fullName>
    </submittedName>
</protein>
<feature type="region of interest" description="Disordered" evidence="1">
    <location>
        <begin position="138"/>
        <end position="158"/>
    </location>
</feature>
<organism evidence="2 3">
    <name type="scientific">Nepenthes gracilis</name>
    <name type="common">Slender pitcher plant</name>
    <dbReference type="NCBI Taxonomy" id="150966"/>
    <lineage>
        <taxon>Eukaryota</taxon>
        <taxon>Viridiplantae</taxon>
        <taxon>Streptophyta</taxon>
        <taxon>Embryophyta</taxon>
        <taxon>Tracheophyta</taxon>
        <taxon>Spermatophyta</taxon>
        <taxon>Magnoliopsida</taxon>
        <taxon>eudicotyledons</taxon>
        <taxon>Gunneridae</taxon>
        <taxon>Pentapetalae</taxon>
        <taxon>Caryophyllales</taxon>
        <taxon>Nepenthaceae</taxon>
        <taxon>Nepenthes</taxon>
    </lineage>
</organism>
<dbReference type="Proteomes" id="UP001279734">
    <property type="component" value="Unassembled WGS sequence"/>
</dbReference>
<feature type="region of interest" description="Disordered" evidence="1">
    <location>
        <begin position="1"/>
        <end position="24"/>
    </location>
</feature>
<dbReference type="AlphaFoldDB" id="A0AAD3Y7B5"/>
<reference evidence="2" key="1">
    <citation type="submission" date="2023-05" db="EMBL/GenBank/DDBJ databases">
        <title>Nepenthes gracilis genome sequencing.</title>
        <authorList>
            <person name="Fukushima K."/>
        </authorList>
    </citation>
    <scope>NUCLEOTIDE SEQUENCE</scope>
    <source>
        <strain evidence="2">SING2019-196</strain>
    </source>
</reference>
<evidence type="ECO:0000256" key="1">
    <source>
        <dbReference type="SAM" id="MobiDB-lite"/>
    </source>
</evidence>
<name>A0AAD3Y7B5_NEPGR</name>
<sequence>MVHYGRINKHRNNGAPNHPQHLRRQSTKPMIIRLWPSTPGQGNVQHECENKGKGEAPPIPANILVRISININRQTLNPKKVDTNMIKTGRGRGQTPLLPLRIKPQIYRVACRCSWLELKLVRNVRVSKVGCPGVWPHRNQTGDRPMPPMSRVGDGTLV</sequence>
<proteinExistence type="predicted"/>
<keyword evidence="3" id="KW-1185">Reference proteome</keyword>